<gene>
    <name evidence="2" type="ORF">HMPREF9498_00928</name>
</gene>
<organism evidence="2 3">
    <name type="scientific">Enterococcus faecalis TX4248</name>
    <dbReference type="NCBI Taxonomy" id="749495"/>
    <lineage>
        <taxon>Bacteria</taxon>
        <taxon>Bacillati</taxon>
        <taxon>Bacillota</taxon>
        <taxon>Bacilli</taxon>
        <taxon>Lactobacillales</taxon>
        <taxon>Enterococcaceae</taxon>
        <taxon>Enterococcus</taxon>
    </lineage>
</organism>
<comment type="caution">
    <text evidence="2">The sequence shown here is derived from an EMBL/GenBank/DDBJ whole genome shotgun (WGS) entry which is preliminary data.</text>
</comment>
<feature type="transmembrane region" description="Helical" evidence="1">
    <location>
        <begin position="73"/>
        <end position="93"/>
    </location>
</feature>
<protein>
    <submittedName>
        <fullName evidence="2">Uncharacterized protein</fullName>
    </submittedName>
</protein>
<sequence length="97" mass="11581">MRAKLFLILRNRVLSRVVFVILFLHVLFTTNDFTVLLLLLLLNYLLTLEDSAKKNRKIQTWQEFKQSIDWPFVAFYSGLALLVISLILLFLWFNYAR</sequence>
<name>A0A125W812_ENTFL</name>
<evidence type="ECO:0000313" key="2">
    <source>
        <dbReference type="EMBL" id="EFM83470.1"/>
    </source>
</evidence>
<proteinExistence type="predicted"/>
<dbReference type="RefSeq" id="WP_002358125.1">
    <property type="nucleotide sequence ID" value="NZ_GL454430.1"/>
</dbReference>
<evidence type="ECO:0000256" key="1">
    <source>
        <dbReference type="SAM" id="Phobius"/>
    </source>
</evidence>
<reference evidence="2 3" key="1">
    <citation type="submission" date="2010-07" db="EMBL/GenBank/DDBJ databases">
        <authorList>
            <person name="Sid Ahmed O."/>
        </authorList>
    </citation>
    <scope>NUCLEOTIDE SEQUENCE [LARGE SCALE GENOMIC DNA]</scope>
    <source>
        <strain evidence="2 3">TX4248</strain>
    </source>
</reference>
<evidence type="ECO:0000313" key="3">
    <source>
        <dbReference type="Proteomes" id="UP000004846"/>
    </source>
</evidence>
<dbReference type="AlphaFoldDB" id="A0A125W812"/>
<dbReference type="Proteomes" id="UP000004846">
    <property type="component" value="Unassembled WGS sequence"/>
</dbReference>
<dbReference type="EMBL" id="AEBR01000025">
    <property type="protein sequence ID" value="EFM83470.1"/>
    <property type="molecule type" value="Genomic_DNA"/>
</dbReference>
<accession>A0A125W812</accession>
<keyword evidence="1" id="KW-1133">Transmembrane helix</keyword>
<keyword evidence="1" id="KW-0472">Membrane</keyword>
<keyword evidence="1" id="KW-0812">Transmembrane</keyword>
<dbReference type="HOGENOM" id="CLU_182875_0_0_9"/>